<reference evidence="2 3" key="1">
    <citation type="submission" date="2023-07" db="EMBL/GenBank/DDBJ databases">
        <title>Sequencing the genomes of 1000 actinobacteria strains.</title>
        <authorList>
            <person name="Klenk H.-P."/>
        </authorList>
    </citation>
    <scope>NUCLEOTIDE SEQUENCE [LARGE SCALE GENOMIC DNA]</scope>
    <source>
        <strain evidence="2 3">DSM 46740</strain>
    </source>
</reference>
<name>A0ABT9QBB5_9ACTN</name>
<feature type="region of interest" description="Disordered" evidence="1">
    <location>
        <begin position="90"/>
        <end position="129"/>
    </location>
</feature>
<evidence type="ECO:0000256" key="1">
    <source>
        <dbReference type="SAM" id="MobiDB-lite"/>
    </source>
</evidence>
<sequence length="129" mass="13902">MPYVDDAELQRMQRAHQILASRGYDIIAALRGFAEYMTKASKEHQAAHAAGAETPLVTNEGYRVMAELFATNAERAESLATAIDIWSTVDPESEEKPAPVTLPGRLRPDLARPAWPGPLAADASGKAGD</sequence>
<dbReference type="EMBL" id="JAUSQU010000001">
    <property type="protein sequence ID" value="MDP9843334.1"/>
    <property type="molecule type" value="Genomic_DNA"/>
</dbReference>
<evidence type="ECO:0000313" key="2">
    <source>
        <dbReference type="EMBL" id="MDP9843334.1"/>
    </source>
</evidence>
<comment type="caution">
    <text evidence="2">The sequence shown here is derived from an EMBL/GenBank/DDBJ whole genome shotgun (WGS) entry which is preliminary data.</text>
</comment>
<dbReference type="RefSeq" id="WP_307557486.1">
    <property type="nucleotide sequence ID" value="NZ_JAUSQU010000001.1"/>
</dbReference>
<evidence type="ECO:0000313" key="3">
    <source>
        <dbReference type="Proteomes" id="UP001225356"/>
    </source>
</evidence>
<proteinExistence type="predicted"/>
<dbReference type="Proteomes" id="UP001225356">
    <property type="component" value="Unassembled WGS sequence"/>
</dbReference>
<organism evidence="2 3">
    <name type="scientific">Streptosporangium lutulentum</name>
    <dbReference type="NCBI Taxonomy" id="1461250"/>
    <lineage>
        <taxon>Bacteria</taxon>
        <taxon>Bacillati</taxon>
        <taxon>Actinomycetota</taxon>
        <taxon>Actinomycetes</taxon>
        <taxon>Streptosporangiales</taxon>
        <taxon>Streptosporangiaceae</taxon>
        <taxon>Streptosporangium</taxon>
    </lineage>
</organism>
<gene>
    <name evidence="2" type="ORF">J2853_002545</name>
</gene>
<keyword evidence="3" id="KW-1185">Reference proteome</keyword>
<protein>
    <submittedName>
        <fullName evidence="2">Uncharacterized protein</fullName>
    </submittedName>
</protein>
<accession>A0ABT9QBB5</accession>